<protein>
    <submittedName>
        <fullName evidence="1">Uncharacterized protein</fullName>
    </submittedName>
</protein>
<dbReference type="AlphaFoldDB" id="A0A0K2VBV2"/>
<accession>A0A0K2VBV2</accession>
<organism evidence="1">
    <name type="scientific">Lepeophtheirus salmonis</name>
    <name type="common">Salmon louse</name>
    <name type="synonym">Caligus salmonis</name>
    <dbReference type="NCBI Taxonomy" id="72036"/>
    <lineage>
        <taxon>Eukaryota</taxon>
        <taxon>Metazoa</taxon>
        <taxon>Ecdysozoa</taxon>
        <taxon>Arthropoda</taxon>
        <taxon>Crustacea</taxon>
        <taxon>Multicrustacea</taxon>
        <taxon>Hexanauplia</taxon>
        <taxon>Copepoda</taxon>
        <taxon>Siphonostomatoida</taxon>
        <taxon>Caligidae</taxon>
        <taxon>Lepeophtheirus</taxon>
    </lineage>
</organism>
<dbReference type="EMBL" id="HACA01030613">
    <property type="protein sequence ID" value="CDW47974.1"/>
    <property type="molecule type" value="Transcribed_RNA"/>
</dbReference>
<sequence>LARVFGVEELKSVFCFSKSVVIIIPFLRSGLPFLLYIQHIIDINQIGLNICACS</sequence>
<evidence type="ECO:0000313" key="1">
    <source>
        <dbReference type="EMBL" id="CDW47974.1"/>
    </source>
</evidence>
<reference evidence="1" key="1">
    <citation type="submission" date="2014-05" db="EMBL/GenBank/DDBJ databases">
        <authorList>
            <person name="Chronopoulou M."/>
        </authorList>
    </citation>
    <scope>NUCLEOTIDE SEQUENCE</scope>
    <source>
        <tissue evidence="1">Whole organism</tissue>
    </source>
</reference>
<feature type="non-terminal residue" evidence="1">
    <location>
        <position position="1"/>
    </location>
</feature>
<name>A0A0K2VBV2_LEPSM</name>
<proteinExistence type="predicted"/>